<feature type="region of interest" description="Disordered" evidence="1">
    <location>
        <begin position="1"/>
        <end position="30"/>
    </location>
</feature>
<accession>A0A6N2KKI9</accession>
<name>A0A6N2KKI9_SALVM</name>
<evidence type="ECO:0000256" key="1">
    <source>
        <dbReference type="SAM" id="MobiDB-lite"/>
    </source>
</evidence>
<proteinExistence type="predicted"/>
<feature type="compositionally biased region" description="Basic and acidic residues" evidence="1">
    <location>
        <begin position="1"/>
        <end position="21"/>
    </location>
</feature>
<sequence>MEKSKADSDIHGEKWDHEIDMHALGPSTTDDQRLESSLIRELQKWKITRCIICRDFFSDVNRIVLQDIDQKCTSRRMTPIDKYPPFDGQTIDIDLPIAPAVQTQ</sequence>
<dbReference type="AlphaFoldDB" id="A0A6N2KKI9"/>
<dbReference type="EMBL" id="CAADRP010000491">
    <property type="protein sequence ID" value="VFU29063.1"/>
    <property type="molecule type" value="Genomic_DNA"/>
</dbReference>
<reference evidence="2" key="1">
    <citation type="submission" date="2019-03" db="EMBL/GenBank/DDBJ databases">
        <authorList>
            <person name="Mank J."/>
            <person name="Almeida P."/>
        </authorList>
    </citation>
    <scope>NUCLEOTIDE SEQUENCE</scope>
    <source>
        <strain evidence="2">78183</strain>
    </source>
</reference>
<evidence type="ECO:0000313" key="2">
    <source>
        <dbReference type="EMBL" id="VFU29063.1"/>
    </source>
</evidence>
<protein>
    <submittedName>
        <fullName evidence="2">Uncharacterized protein</fullName>
    </submittedName>
</protein>
<organism evidence="2">
    <name type="scientific">Salix viminalis</name>
    <name type="common">Common osier</name>
    <name type="synonym">Basket willow</name>
    <dbReference type="NCBI Taxonomy" id="40686"/>
    <lineage>
        <taxon>Eukaryota</taxon>
        <taxon>Viridiplantae</taxon>
        <taxon>Streptophyta</taxon>
        <taxon>Embryophyta</taxon>
        <taxon>Tracheophyta</taxon>
        <taxon>Spermatophyta</taxon>
        <taxon>Magnoliopsida</taxon>
        <taxon>eudicotyledons</taxon>
        <taxon>Gunneridae</taxon>
        <taxon>Pentapetalae</taxon>
        <taxon>rosids</taxon>
        <taxon>fabids</taxon>
        <taxon>Malpighiales</taxon>
        <taxon>Salicaceae</taxon>
        <taxon>Saliceae</taxon>
        <taxon>Salix</taxon>
    </lineage>
</organism>
<gene>
    <name evidence="2" type="ORF">SVIM_LOCUS101898</name>
</gene>